<keyword evidence="5" id="KW-0699">rRNA-binding</keyword>
<evidence type="ECO:0000256" key="2">
    <source>
        <dbReference type="ARBA" id="ARBA00022980"/>
    </source>
</evidence>
<feature type="domain" description="Large ribosomal subunit protein uL2 C-terminal" evidence="7">
    <location>
        <begin position="159"/>
        <end position="287"/>
    </location>
</feature>
<evidence type="ECO:0000313" key="10">
    <source>
        <dbReference type="Proteomes" id="UP000320390"/>
    </source>
</evidence>
<dbReference type="InterPro" id="IPR005880">
    <property type="entry name" value="Ribosomal_uL2_bac/org-type"/>
</dbReference>
<dbReference type="EMBL" id="CP036434">
    <property type="protein sequence ID" value="QDV08414.1"/>
    <property type="molecule type" value="Genomic_DNA"/>
</dbReference>
<organism evidence="9 10">
    <name type="scientific">Saltatorellus ferox</name>
    <dbReference type="NCBI Taxonomy" id="2528018"/>
    <lineage>
        <taxon>Bacteria</taxon>
        <taxon>Pseudomonadati</taxon>
        <taxon>Planctomycetota</taxon>
        <taxon>Planctomycetia</taxon>
        <taxon>Planctomycetia incertae sedis</taxon>
        <taxon>Saltatorellus</taxon>
    </lineage>
</organism>
<dbReference type="GO" id="GO:0015934">
    <property type="term" value="C:large ribosomal subunit"/>
    <property type="evidence" value="ECO:0007669"/>
    <property type="project" value="InterPro"/>
</dbReference>
<evidence type="ECO:0000256" key="6">
    <source>
        <dbReference type="SAM" id="MobiDB-lite"/>
    </source>
</evidence>
<dbReference type="FunFam" id="2.30.30.30:FF:000001">
    <property type="entry name" value="50S ribosomal protein L2"/>
    <property type="match status" value="1"/>
</dbReference>
<dbReference type="Gene3D" id="2.30.30.30">
    <property type="match status" value="1"/>
</dbReference>
<dbReference type="GO" id="GO:0003735">
    <property type="term" value="F:structural constituent of ribosome"/>
    <property type="evidence" value="ECO:0007669"/>
    <property type="project" value="InterPro"/>
</dbReference>
<reference evidence="9 10" key="1">
    <citation type="submission" date="2019-02" db="EMBL/GenBank/DDBJ databases">
        <title>Deep-cultivation of Planctomycetes and their phenomic and genomic characterization uncovers novel biology.</title>
        <authorList>
            <person name="Wiegand S."/>
            <person name="Jogler M."/>
            <person name="Boedeker C."/>
            <person name="Pinto D."/>
            <person name="Vollmers J."/>
            <person name="Rivas-Marin E."/>
            <person name="Kohn T."/>
            <person name="Peeters S.H."/>
            <person name="Heuer A."/>
            <person name="Rast P."/>
            <person name="Oberbeckmann S."/>
            <person name="Bunk B."/>
            <person name="Jeske O."/>
            <person name="Meyerdierks A."/>
            <person name="Storesund J.E."/>
            <person name="Kallscheuer N."/>
            <person name="Luecker S."/>
            <person name="Lage O.M."/>
            <person name="Pohl T."/>
            <person name="Merkel B.J."/>
            <person name="Hornburger P."/>
            <person name="Mueller R.-W."/>
            <person name="Bruemmer F."/>
            <person name="Labrenz M."/>
            <person name="Spormann A.M."/>
            <person name="Op den Camp H."/>
            <person name="Overmann J."/>
            <person name="Amann R."/>
            <person name="Jetten M.S.M."/>
            <person name="Mascher T."/>
            <person name="Medema M.H."/>
            <person name="Devos D.P."/>
            <person name="Kaster A.-K."/>
            <person name="Ovreas L."/>
            <person name="Rohde M."/>
            <person name="Galperin M.Y."/>
            <person name="Jogler C."/>
        </authorList>
    </citation>
    <scope>NUCLEOTIDE SEQUENCE [LARGE SCALE GENOMIC DNA]</scope>
    <source>
        <strain evidence="9 10">Poly30</strain>
    </source>
</reference>
<dbReference type="GO" id="GO:0002181">
    <property type="term" value="P:cytoplasmic translation"/>
    <property type="evidence" value="ECO:0007669"/>
    <property type="project" value="TreeGrafter"/>
</dbReference>
<dbReference type="PANTHER" id="PTHR13691">
    <property type="entry name" value="RIBOSOMAL PROTEIN L2"/>
    <property type="match status" value="1"/>
</dbReference>
<feature type="compositionally biased region" description="Basic and acidic residues" evidence="6">
    <location>
        <begin position="16"/>
        <end position="30"/>
    </location>
</feature>
<accession>A0A518EWF0</accession>
<keyword evidence="5" id="KW-0694">RNA-binding</keyword>
<dbReference type="FunFam" id="4.10.950.10:FF:000001">
    <property type="entry name" value="50S ribosomal protein L2"/>
    <property type="match status" value="1"/>
</dbReference>
<evidence type="ECO:0000256" key="3">
    <source>
        <dbReference type="ARBA" id="ARBA00023274"/>
    </source>
</evidence>
<sequence>MLPVTRRPAQIARSRRVNETPNRSEPDRSLENQTAMPIRKYKPTSAGRRHGSVLTYEEITKTTPEKSLLRPLKKSGGRNNYGRITVRFRGGGNKRQYRLIDFKRSKDGIPARVHSIEYDPNRTCFIALLHYADGEKRYILCPIGLEVGQTILSGPDAEPNPGNAKMLRDIPIGVQVHNIELQPGRGGQIVRSAGTSAQLTAREGKYAVVLLPSGELRRVHVTCRATIGRVGNTDHQNVKLGKAGRKRHLGRRPHVRGTAMNPVDHPMGGGEGRTAGGRHPCSPTAVLAKGGRTRRRNHPTDVFIIRRRKRK</sequence>
<keyword evidence="2 5" id="KW-0689">Ribosomal protein</keyword>
<comment type="similarity">
    <text evidence="1 5">Belongs to the universal ribosomal protein uL2 family.</text>
</comment>
<dbReference type="AlphaFoldDB" id="A0A518EWF0"/>
<feature type="domain" description="Large ribosomal subunit protein uL2 RNA-binding" evidence="8">
    <location>
        <begin position="77"/>
        <end position="153"/>
    </location>
</feature>
<dbReference type="Gene3D" id="2.40.50.140">
    <property type="entry name" value="Nucleic acid-binding proteins"/>
    <property type="match status" value="1"/>
</dbReference>
<dbReference type="InterPro" id="IPR014722">
    <property type="entry name" value="Rib_uL2_dom2"/>
</dbReference>
<feature type="region of interest" description="Disordered" evidence="6">
    <location>
        <begin position="1"/>
        <end position="36"/>
    </location>
</feature>
<name>A0A518EWF0_9BACT</name>
<dbReference type="InterPro" id="IPR002171">
    <property type="entry name" value="Ribosomal_uL2"/>
</dbReference>
<dbReference type="GO" id="GO:0019843">
    <property type="term" value="F:rRNA binding"/>
    <property type="evidence" value="ECO:0007669"/>
    <property type="project" value="UniProtKB-UniRule"/>
</dbReference>
<dbReference type="PIRSF" id="PIRSF002158">
    <property type="entry name" value="Ribosomal_L2"/>
    <property type="match status" value="1"/>
</dbReference>
<evidence type="ECO:0000259" key="7">
    <source>
        <dbReference type="SMART" id="SM01382"/>
    </source>
</evidence>
<feature type="compositionally biased region" description="Basic residues" evidence="6">
    <location>
        <begin position="242"/>
        <end position="255"/>
    </location>
</feature>
<evidence type="ECO:0000256" key="1">
    <source>
        <dbReference type="ARBA" id="ARBA00005636"/>
    </source>
</evidence>
<dbReference type="PROSITE" id="PS00467">
    <property type="entry name" value="RIBOSOMAL_L2"/>
    <property type="match status" value="1"/>
</dbReference>
<comment type="subunit">
    <text evidence="5">Part of the 50S ribosomal subunit. Forms a bridge to the 30S subunit in the 70S ribosome.</text>
</comment>
<evidence type="ECO:0000313" key="9">
    <source>
        <dbReference type="EMBL" id="QDV08414.1"/>
    </source>
</evidence>
<evidence type="ECO:0000259" key="8">
    <source>
        <dbReference type="SMART" id="SM01383"/>
    </source>
</evidence>
<dbReference type="InterPro" id="IPR022669">
    <property type="entry name" value="Ribosomal_uL2_C"/>
</dbReference>
<dbReference type="Gene3D" id="4.10.950.10">
    <property type="entry name" value="Ribosomal protein L2, domain 3"/>
    <property type="match status" value="1"/>
</dbReference>
<dbReference type="InterPro" id="IPR012340">
    <property type="entry name" value="NA-bd_OB-fold"/>
</dbReference>
<dbReference type="InterPro" id="IPR014726">
    <property type="entry name" value="Ribosomal_uL2_dom3"/>
</dbReference>
<keyword evidence="10" id="KW-1185">Reference proteome</keyword>
<proteinExistence type="inferred from homology"/>
<dbReference type="NCBIfam" id="TIGR01171">
    <property type="entry name" value="rplB_bact"/>
    <property type="match status" value="1"/>
</dbReference>
<keyword evidence="3 5" id="KW-0687">Ribonucleoprotein</keyword>
<dbReference type="SMART" id="SM01382">
    <property type="entry name" value="Ribosomal_L2_C"/>
    <property type="match status" value="1"/>
</dbReference>
<comment type="function">
    <text evidence="5">One of the primary rRNA binding proteins. Required for association of the 30S and 50S subunits to form the 70S ribosome, for tRNA binding and peptide bond formation. It has been suggested to have peptidyltransferase activity; this is somewhat controversial. Makes several contacts with the 16S rRNA in the 70S ribosome.</text>
</comment>
<dbReference type="SUPFAM" id="SSF50104">
    <property type="entry name" value="Translation proteins SH3-like domain"/>
    <property type="match status" value="1"/>
</dbReference>
<evidence type="ECO:0000256" key="5">
    <source>
        <dbReference type="HAMAP-Rule" id="MF_01320"/>
    </source>
</evidence>
<dbReference type="PANTHER" id="PTHR13691:SF5">
    <property type="entry name" value="LARGE RIBOSOMAL SUBUNIT PROTEIN UL2M"/>
    <property type="match status" value="1"/>
</dbReference>
<dbReference type="FunFam" id="2.40.50.140:FF:000003">
    <property type="entry name" value="50S ribosomal protein L2"/>
    <property type="match status" value="1"/>
</dbReference>
<dbReference type="InterPro" id="IPR022666">
    <property type="entry name" value="Ribosomal_uL2_RNA-bd_dom"/>
</dbReference>
<dbReference type="Pfam" id="PF00181">
    <property type="entry name" value="Ribosomal_L2_N"/>
    <property type="match status" value="1"/>
</dbReference>
<protein>
    <recommendedName>
        <fullName evidence="4 5">Large ribosomal subunit protein uL2</fullName>
    </recommendedName>
</protein>
<evidence type="ECO:0000256" key="4">
    <source>
        <dbReference type="ARBA" id="ARBA00035242"/>
    </source>
</evidence>
<dbReference type="SMART" id="SM01383">
    <property type="entry name" value="Ribosomal_L2"/>
    <property type="match status" value="1"/>
</dbReference>
<dbReference type="InterPro" id="IPR022671">
    <property type="entry name" value="Ribosomal_uL2_CS"/>
</dbReference>
<dbReference type="InterPro" id="IPR008991">
    <property type="entry name" value="Translation_prot_SH3-like_sf"/>
</dbReference>
<feature type="region of interest" description="Disordered" evidence="6">
    <location>
        <begin position="240"/>
        <end position="300"/>
    </location>
</feature>
<dbReference type="GO" id="GO:0016740">
    <property type="term" value="F:transferase activity"/>
    <property type="evidence" value="ECO:0007669"/>
    <property type="project" value="InterPro"/>
</dbReference>
<dbReference type="SUPFAM" id="SSF50249">
    <property type="entry name" value="Nucleic acid-binding proteins"/>
    <property type="match status" value="1"/>
</dbReference>
<gene>
    <name evidence="5 9" type="primary">rplB</name>
    <name evidence="9" type="ORF">Poly30_39570</name>
</gene>
<dbReference type="Pfam" id="PF03947">
    <property type="entry name" value="Ribosomal_L2_C"/>
    <property type="match status" value="1"/>
</dbReference>
<dbReference type="HAMAP" id="MF_01320_B">
    <property type="entry name" value="Ribosomal_uL2_B"/>
    <property type="match status" value="1"/>
</dbReference>
<dbReference type="Proteomes" id="UP000320390">
    <property type="component" value="Chromosome"/>
</dbReference>